<keyword evidence="3" id="KW-1003">Cell membrane</keyword>
<dbReference type="PANTHER" id="PTHR42709:SF6">
    <property type="entry name" value="UNDECAPRENYL PHOSPHATE TRANSPORTER A"/>
    <property type="match status" value="1"/>
</dbReference>
<keyword evidence="5 8" id="KW-1133">Transmembrane helix</keyword>
<dbReference type="EMBL" id="CP116942">
    <property type="protein sequence ID" value="WCO68950.1"/>
    <property type="molecule type" value="Genomic_DNA"/>
</dbReference>
<dbReference type="AlphaFoldDB" id="A0AAF0BXD3"/>
<proteinExistence type="inferred from homology"/>
<dbReference type="GO" id="GO:0005886">
    <property type="term" value="C:plasma membrane"/>
    <property type="evidence" value="ECO:0007669"/>
    <property type="project" value="UniProtKB-SubCell"/>
</dbReference>
<evidence type="ECO:0000256" key="3">
    <source>
        <dbReference type="ARBA" id="ARBA00022475"/>
    </source>
</evidence>
<gene>
    <name evidence="10" type="ORF">PO878_09460</name>
</gene>
<feature type="transmembrane region" description="Helical" evidence="8">
    <location>
        <begin position="140"/>
        <end position="160"/>
    </location>
</feature>
<reference evidence="10" key="1">
    <citation type="submission" date="2023-01" db="EMBL/GenBank/DDBJ databases">
        <title>The diversity of Class Acidimicrobiia in South China Sea sediment environments and the proposal of Iamia marina sp. nov., a novel species of the genus Iamia.</title>
        <authorList>
            <person name="He Y."/>
            <person name="Tian X."/>
        </authorList>
    </citation>
    <scope>NUCLEOTIDE SEQUENCE</scope>
    <source>
        <strain evidence="10">DSM 19957</strain>
    </source>
</reference>
<sequence length="219" mass="23005">MFDDLADVARLSPWTYVLVTALCAFDAVIPILPSESIVVAAASVAASRGTEPWTLLVVAAVGALAGDLTSYALGRRARHRFSDPEDMDGHRGQALRWAGDRLAEHGDSVIITARFIPGGRTATTFAAGYLRHPAGRFLRADAIGAILWAGNGVLLGYVGGQVSDNPLVAMAAGLTLALVASGVLALVRRLRGTGHGPHGGRRSARGRPRRSRPVRADGR</sequence>
<feature type="transmembrane region" description="Helical" evidence="8">
    <location>
        <begin position="53"/>
        <end position="73"/>
    </location>
</feature>
<evidence type="ECO:0000313" key="11">
    <source>
        <dbReference type="Proteomes" id="UP001216390"/>
    </source>
</evidence>
<evidence type="ECO:0000259" key="9">
    <source>
        <dbReference type="Pfam" id="PF09335"/>
    </source>
</evidence>
<keyword evidence="11" id="KW-1185">Reference proteome</keyword>
<evidence type="ECO:0000313" key="10">
    <source>
        <dbReference type="EMBL" id="WCO68950.1"/>
    </source>
</evidence>
<dbReference type="KEGG" id="ima:PO878_09460"/>
<feature type="region of interest" description="Disordered" evidence="7">
    <location>
        <begin position="193"/>
        <end position="219"/>
    </location>
</feature>
<name>A0AAF0BXD3_9ACTN</name>
<dbReference type="RefSeq" id="WP_272738464.1">
    <property type="nucleotide sequence ID" value="NZ_CP116942.1"/>
</dbReference>
<protein>
    <submittedName>
        <fullName evidence="10">DedA family protein</fullName>
    </submittedName>
</protein>
<keyword evidence="6 8" id="KW-0472">Membrane</keyword>
<dbReference type="InterPro" id="IPR051311">
    <property type="entry name" value="DedA_domain"/>
</dbReference>
<evidence type="ECO:0000256" key="1">
    <source>
        <dbReference type="ARBA" id="ARBA00004651"/>
    </source>
</evidence>
<organism evidence="10 11">
    <name type="scientific">Iamia majanohamensis</name>
    <dbReference type="NCBI Taxonomy" id="467976"/>
    <lineage>
        <taxon>Bacteria</taxon>
        <taxon>Bacillati</taxon>
        <taxon>Actinomycetota</taxon>
        <taxon>Acidimicrobiia</taxon>
        <taxon>Acidimicrobiales</taxon>
        <taxon>Iamiaceae</taxon>
        <taxon>Iamia</taxon>
    </lineage>
</organism>
<dbReference type="Proteomes" id="UP001216390">
    <property type="component" value="Chromosome"/>
</dbReference>
<comment type="subcellular location">
    <subcellularLocation>
        <location evidence="1">Cell membrane</location>
        <topology evidence="1">Multi-pass membrane protein</topology>
    </subcellularLocation>
</comment>
<evidence type="ECO:0000256" key="8">
    <source>
        <dbReference type="SAM" id="Phobius"/>
    </source>
</evidence>
<dbReference type="Pfam" id="PF09335">
    <property type="entry name" value="VTT_dom"/>
    <property type="match status" value="1"/>
</dbReference>
<evidence type="ECO:0000256" key="7">
    <source>
        <dbReference type="SAM" id="MobiDB-lite"/>
    </source>
</evidence>
<evidence type="ECO:0000256" key="6">
    <source>
        <dbReference type="ARBA" id="ARBA00023136"/>
    </source>
</evidence>
<accession>A0AAF0BXD3</accession>
<dbReference type="PANTHER" id="PTHR42709">
    <property type="entry name" value="ALKALINE PHOSPHATASE LIKE PROTEIN"/>
    <property type="match status" value="1"/>
</dbReference>
<comment type="similarity">
    <text evidence="2">Belongs to the DedA family.</text>
</comment>
<feature type="transmembrane region" description="Helical" evidence="8">
    <location>
        <begin position="12"/>
        <end position="33"/>
    </location>
</feature>
<feature type="transmembrane region" description="Helical" evidence="8">
    <location>
        <begin position="166"/>
        <end position="187"/>
    </location>
</feature>
<feature type="domain" description="VTT" evidence="9">
    <location>
        <begin position="32"/>
        <end position="157"/>
    </location>
</feature>
<dbReference type="InterPro" id="IPR032816">
    <property type="entry name" value="VTT_dom"/>
</dbReference>
<evidence type="ECO:0000256" key="5">
    <source>
        <dbReference type="ARBA" id="ARBA00022989"/>
    </source>
</evidence>
<evidence type="ECO:0000256" key="4">
    <source>
        <dbReference type="ARBA" id="ARBA00022692"/>
    </source>
</evidence>
<evidence type="ECO:0000256" key="2">
    <source>
        <dbReference type="ARBA" id="ARBA00010792"/>
    </source>
</evidence>
<feature type="compositionally biased region" description="Basic residues" evidence="7">
    <location>
        <begin position="193"/>
        <end position="213"/>
    </location>
</feature>
<keyword evidence="4 8" id="KW-0812">Transmembrane</keyword>